<dbReference type="InterPro" id="IPR013560">
    <property type="entry name" value="DUF1722"/>
</dbReference>
<dbReference type="InterPro" id="IPR017087">
    <property type="entry name" value="UCP037004"/>
</dbReference>
<dbReference type="Pfam" id="PF04463">
    <property type="entry name" value="2-thiour_desulf"/>
    <property type="match status" value="1"/>
</dbReference>
<evidence type="ECO:0000313" key="2">
    <source>
        <dbReference type="EMBL" id="GAA5189438.1"/>
    </source>
</evidence>
<dbReference type="EMBL" id="BAABLF010000006">
    <property type="protein sequence ID" value="GAA5189438.1"/>
    <property type="molecule type" value="Genomic_DNA"/>
</dbReference>
<sequence>MEKKPIVGISACNLGQPVRYDGGHKRSAFVDGQLREWVEFRPICPEVGAGLSTPRPTIRLRQTEIGIRLVDDKNGVDHTEAMQSFSERVLPSLDNLSGYIVCAKSPSCGMERVKVFNADATGAERNGRGLFTDALMKRYPLLPVEEDGRLNDARLRENFVTRVLIYQEFQQLQADPTQGRLLNFHRKHKMLLLSHHQNLYRQLGRLVASSGQSSLDERLNEYGKMMMAALARPASRRGHTNVLQHLQGYFKRDITTGERQQLHQTILDYRQGKVPLMAPLSVLRHLLVRFPKPYVQSQSYLQPHPEALALRCYL</sequence>
<comment type="caution">
    <text evidence="2">The sequence shown here is derived from an EMBL/GenBank/DDBJ whole genome shotgun (WGS) entry which is preliminary data.</text>
</comment>
<dbReference type="RefSeq" id="WP_345316124.1">
    <property type="nucleotide sequence ID" value="NZ_BAABLF010000006.1"/>
</dbReference>
<dbReference type="Pfam" id="PF08349">
    <property type="entry name" value="DUF1722"/>
    <property type="match status" value="1"/>
</dbReference>
<accession>A0ABP9S1C6</accession>
<dbReference type="InterPro" id="IPR007553">
    <property type="entry name" value="2-thiour_desulf"/>
</dbReference>
<dbReference type="Proteomes" id="UP001501600">
    <property type="component" value="Unassembled WGS sequence"/>
</dbReference>
<dbReference type="PANTHER" id="PTHR30087:SF0">
    <property type="entry name" value="INNER MEMBRANE PROTEIN"/>
    <property type="match status" value="1"/>
</dbReference>
<name>A0ABP9S1C6_9GAMM</name>
<evidence type="ECO:0000313" key="3">
    <source>
        <dbReference type="Proteomes" id="UP001501600"/>
    </source>
</evidence>
<proteinExistence type="predicted"/>
<gene>
    <name evidence="2" type="ORF">GCM10025772_11850</name>
</gene>
<feature type="domain" description="DUF1722" evidence="1">
    <location>
        <begin position="189"/>
        <end position="305"/>
    </location>
</feature>
<dbReference type="PANTHER" id="PTHR30087">
    <property type="entry name" value="INNER MEMBRANE PROTEIN"/>
    <property type="match status" value="1"/>
</dbReference>
<protein>
    <submittedName>
        <fullName evidence="2">DUF523 and DUF1722 domain-containing protein</fullName>
    </submittedName>
</protein>
<reference evidence="3" key="1">
    <citation type="journal article" date="2019" name="Int. J. Syst. Evol. Microbiol.">
        <title>The Global Catalogue of Microorganisms (GCM) 10K type strain sequencing project: providing services to taxonomists for standard genome sequencing and annotation.</title>
        <authorList>
            <consortium name="The Broad Institute Genomics Platform"/>
            <consortium name="The Broad Institute Genome Sequencing Center for Infectious Disease"/>
            <person name="Wu L."/>
            <person name="Ma J."/>
        </authorList>
    </citation>
    <scope>NUCLEOTIDE SEQUENCE [LARGE SCALE GENOMIC DNA]</scope>
    <source>
        <strain evidence="3">JCM 18720</strain>
    </source>
</reference>
<organism evidence="2 3">
    <name type="scientific">Ferrimonas gelatinilytica</name>
    <dbReference type="NCBI Taxonomy" id="1255257"/>
    <lineage>
        <taxon>Bacteria</taxon>
        <taxon>Pseudomonadati</taxon>
        <taxon>Pseudomonadota</taxon>
        <taxon>Gammaproteobacteria</taxon>
        <taxon>Alteromonadales</taxon>
        <taxon>Ferrimonadaceae</taxon>
        <taxon>Ferrimonas</taxon>
    </lineage>
</organism>
<keyword evidence="3" id="KW-1185">Reference proteome</keyword>
<evidence type="ECO:0000259" key="1">
    <source>
        <dbReference type="Pfam" id="PF08349"/>
    </source>
</evidence>
<dbReference type="PIRSF" id="PIRSF037004">
    <property type="entry name" value="UCP037004"/>
    <property type="match status" value="1"/>
</dbReference>